<gene>
    <name evidence="4" type="ORF">AHMF7616_02519</name>
</gene>
<dbReference type="PRINTS" id="PR00744">
    <property type="entry name" value="GLHYDRLASE37"/>
</dbReference>
<dbReference type="PROSITE" id="PS00928">
    <property type="entry name" value="TREHALASE_2"/>
    <property type="match status" value="1"/>
</dbReference>
<dbReference type="InterPro" id="IPR018232">
    <property type="entry name" value="Glyco_hydro_37_CS"/>
</dbReference>
<dbReference type="Gene3D" id="1.50.10.10">
    <property type="match status" value="1"/>
</dbReference>
<dbReference type="InterPro" id="IPR001661">
    <property type="entry name" value="Glyco_hydro_37"/>
</dbReference>
<keyword evidence="3" id="KW-1133">Transmembrane helix</keyword>
<keyword evidence="2 4" id="KW-0326">Glycosidase</keyword>
<dbReference type="PANTHER" id="PTHR23403:SF1">
    <property type="entry name" value="TREHALASE"/>
    <property type="match status" value="1"/>
</dbReference>
<dbReference type="OrthoDB" id="106887at2"/>
<sequence length="546" mass="62944">MTWLHALTLLDFEKINILYTLLVAFTSSSLFLWGYLAQDEQLKPQEQYPELFKAVQSQGIFPDSKTFPDCIPVLAPELIREAYNSEKDKPDFDLKAFVLQNFKLPATPAANFTSDTTLPVTEHINKLWPLLTRQAINDFSSRIDLPNPYLVPGGRFREIYYWDSYFSMLGLKENGSYQLIEEMVNNFTFLIESVGHIPNGNRSYYTTRSQPPFYALMLQLLSEIKGDEIWPAYAPALKKEYHYWMDGALSLSEEKPTYRRVVRMPDGCMLNRYWDDCPDPRPESYIEDVDLAKLSAQQPEDLYRHIRAAAESGWDFSSRWFADGQTMKTIHTTDIIPVDLNALLYNVEVTLAHIAQLEQNIEQADHYKELAQKRKKTLLRYCWNTKENFFMDYDFVARQNTPAFTLAACFPLFFNMVLPKQANCVAEKLETDFLKPGGLITTLNYTHEQWDAPNAWAPLQYISIVALRNYGHHDLAEKIKQSWIQLNIEVFKTTGKLVEKYNVENSESEAGGGEYPLQDGFGWTNGVLLKLLSEGKNDPIDPVIVE</sequence>
<dbReference type="EMBL" id="QASA01000001">
    <property type="protein sequence ID" value="RDC63910.1"/>
    <property type="molecule type" value="Genomic_DNA"/>
</dbReference>
<dbReference type="AlphaFoldDB" id="A0A369QHY2"/>
<dbReference type="InterPro" id="IPR012341">
    <property type="entry name" value="6hp_glycosidase-like_sf"/>
</dbReference>
<comment type="caution">
    <text evidence="4">The sequence shown here is derived from an EMBL/GenBank/DDBJ whole genome shotgun (WGS) entry which is preliminary data.</text>
</comment>
<accession>A0A369QHY2</accession>
<dbReference type="EC" id="3.2.1.28" evidence="4"/>
<dbReference type="InterPro" id="IPR008928">
    <property type="entry name" value="6-hairpin_glycosidase_sf"/>
</dbReference>
<name>A0A369QHY2_9BACT</name>
<evidence type="ECO:0000313" key="5">
    <source>
        <dbReference type="Proteomes" id="UP000253919"/>
    </source>
</evidence>
<keyword evidence="5" id="KW-1185">Reference proteome</keyword>
<dbReference type="PROSITE" id="PS00927">
    <property type="entry name" value="TREHALASE_1"/>
    <property type="match status" value="1"/>
</dbReference>
<dbReference type="SUPFAM" id="SSF48208">
    <property type="entry name" value="Six-hairpin glycosidases"/>
    <property type="match status" value="1"/>
</dbReference>
<dbReference type="GO" id="GO:0004555">
    <property type="term" value="F:alpha,alpha-trehalase activity"/>
    <property type="evidence" value="ECO:0007669"/>
    <property type="project" value="UniProtKB-EC"/>
</dbReference>
<reference evidence="4 5" key="1">
    <citation type="submission" date="2018-04" db="EMBL/GenBank/DDBJ databases">
        <title>Adhaeribacter sp. HMF7616 genome sequencing and assembly.</title>
        <authorList>
            <person name="Kang H."/>
            <person name="Kang J."/>
            <person name="Cha I."/>
            <person name="Kim H."/>
            <person name="Joh K."/>
        </authorList>
    </citation>
    <scope>NUCLEOTIDE SEQUENCE [LARGE SCALE GENOMIC DNA]</scope>
    <source>
        <strain evidence="4 5">HMF7616</strain>
    </source>
</reference>
<evidence type="ECO:0000256" key="1">
    <source>
        <dbReference type="ARBA" id="ARBA00022801"/>
    </source>
</evidence>
<dbReference type="PANTHER" id="PTHR23403">
    <property type="entry name" value="TREHALASE"/>
    <property type="match status" value="1"/>
</dbReference>
<organism evidence="4 5">
    <name type="scientific">Adhaeribacter pallidiroseus</name>
    <dbReference type="NCBI Taxonomy" id="2072847"/>
    <lineage>
        <taxon>Bacteria</taxon>
        <taxon>Pseudomonadati</taxon>
        <taxon>Bacteroidota</taxon>
        <taxon>Cytophagia</taxon>
        <taxon>Cytophagales</taxon>
        <taxon>Hymenobacteraceae</taxon>
        <taxon>Adhaeribacter</taxon>
    </lineage>
</organism>
<dbReference type="GO" id="GO:0005993">
    <property type="term" value="P:trehalose catabolic process"/>
    <property type="evidence" value="ECO:0007669"/>
    <property type="project" value="TreeGrafter"/>
</dbReference>
<dbReference type="Proteomes" id="UP000253919">
    <property type="component" value="Unassembled WGS sequence"/>
</dbReference>
<evidence type="ECO:0000256" key="2">
    <source>
        <dbReference type="ARBA" id="ARBA00023295"/>
    </source>
</evidence>
<dbReference type="Pfam" id="PF01204">
    <property type="entry name" value="Trehalase"/>
    <property type="match status" value="1"/>
</dbReference>
<protein>
    <submittedName>
        <fullName evidence="4">Alpha,alpha-trehalase</fullName>
        <ecNumber evidence="4">3.2.1.28</ecNumber>
    </submittedName>
</protein>
<dbReference type="NCBIfam" id="NF009773">
    <property type="entry name" value="PRK13270.1"/>
    <property type="match status" value="1"/>
</dbReference>
<evidence type="ECO:0000256" key="3">
    <source>
        <dbReference type="SAM" id="Phobius"/>
    </source>
</evidence>
<keyword evidence="3" id="KW-0472">Membrane</keyword>
<keyword evidence="1 4" id="KW-0378">Hydrolase</keyword>
<feature type="transmembrane region" description="Helical" evidence="3">
    <location>
        <begin position="17"/>
        <end position="36"/>
    </location>
</feature>
<dbReference type="RefSeq" id="WP_115373136.1">
    <property type="nucleotide sequence ID" value="NZ_QASA01000001.1"/>
</dbReference>
<keyword evidence="3" id="KW-0812">Transmembrane</keyword>
<evidence type="ECO:0000313" key="4">
    <source>
        <dbReference type="EMBL" id="RDC63910.1"/>
    </source>
</evidence>
<proteinExistence type="predicted"/>